<name>A0ABQ7AJN1_BRACR</name>
<evidence type="ECO:0000313" key="1">
    <source>
        <dbReference type="EMBL" id="KAF3497887.1"/>
    </source>
</evidence>
<accession>A0ABQ7AJN1</accession>
<dbReference type="Proteomes" id="UP000266723">
    <property type="component" value="Unassembled WGS sequence"/>
</dbReference>
<evidence type="ECO:0000313" key="2">
    <source>
        <dbReference type="Proteomes" id="UP000266723"/>
    </source>
</evidence>
<keyword evidence="2" id="KW-1185">Reference proteome</keyword>
<protein>
    <submittedName>
        <fullName evidence="1">Uncharacterized protein</fullName>
    </submittedName>
</protein>
<gene>
    <name evidence="1" type="ORF">DY000_02054450</name>
</gene>
<proteinExistence type="predicted"/>
<comment type="caution">
    <text evidence="1">The sequence shown here is derived from an EMBL/GenBank/DDBJ whole genome shotgun (WGS) entry which is preliminary data.</text>
</comment>
<dbReference type="EMBL" id="QGKV02002055">
    <property type="protein sequence ID" value="KAF3497887.1"/>
    <property type="molecule type" value="Genomic_DNA"/>
</dbReference>
<sequence length="64" mass="6885">MRGGSERLEEGKESPDEVGVVYCDGCGRIWTRWLTVAMQGVGAEAMKELRTVVAQGFAAVAVEP</sequence>
<organism evidence="1 2">
    <name type="scientific">Brassica cretica</name>
    <name type="common">Mustard</name>
    <dbReference type="NCBI Taxonomy" id="69181"/>
    <lineage>
        <taxon>Eukaryota</taxon>
        <taxon>Viridiplantae</taxon>
        <taxon>Streptophyta</taxon>
        <taxon>Embryophyta</taxon>
        <taxon>Tracheophyta</taxon>
        <taxon>Spermatophyta</taxon>
        <taxon>Magnoliopsida</taxon>
        <taxon>eudicotyledons</taxon>
        <taxon>Gunneridae</taxon>
        <taxon>Pentapetalae</taxon>
        <taxon>rosids</taxon>
        <taxon>malvids</taxon>
        <taxon>Brassicales</taxon>
        <taxon>Brassicaceae</taxon>
        <taxon>Brassiceae</taxon>
        <taxon>Brassica</taxon>
    </lineage>
</organism>
<reference evidence="1 2" key="1">
    <citation type="journal article" date="2020" name="BMC Genomics">
        <title>Intraspecific diversification of the crop wild relative Brassica cretica Lam. using demographic model selection.</title>
        <authorList>
            <person name="Kioukis A."/>
            <person name="Michalopoulou V.A."/>
            <person name="Briers L."/>
            <person name="Pirintsos S."/>
            <person name="Studholme D.J."/>
            <person name="Pavlidis P."/>
            <person name="Sarris P.F."/>
        </authorList>
    </citation>
    <scope>NUCLEOTIDE SEQUENCE [LARGE SCALE GENOMIC DNA]</scope>
    <source>
        <strain evidence="2">cv. PFS-1207/04</strain>
    </source>
</reference>